<dbReference type="GO" id="GO:0006882">
    <property type="term" value="P:intracellular zinc ion homeostasis"/>
    <property type="evidence" value="ECO:0007669"/>
    <property type="project" value="TreeGrafter"/>
</dbReference>
<evidence type="ECO:0000259" key="8">
    <source>
        <dbReference type="Pfam" id="PF01545"/>
    </source>
</evidence>
<dbReference type="FunFam" id="3.30.70.1350:FF:000002">
    <property type="entry name" value="Ferrous-iron efflux pump FieF"/>
    <property type="match status" value="1"/>
</dbReference>
<evidence type="ECO:0000313" key="10">
    <source>
        <dbReference type="EMBL" id="GAH63377.1"/>
    </source>
</evidence>
<dbReference type="PANTHER" id="PTHR43840">
    <property type="entry name" value="MITOCHONDRIAL METAL TRANSPORTER 1-RELATED"/>
    <property type="match status" value="1"/>
</dbReference>
<dbReference type="InterPro" id="IPR036837">
    <property type="entry name" value="Cation_efflux_CTD_sf"/>
</dbReference>
<evidence type="ECO:0000256" key="1">
    <source>
        <dbReference type="ARBA" id="ARBA00004651"/>
    </source>
</evidence>
<dbReference type="InterPro" id="IPR027470">
    <property type="entry name" value="Cation_efflux_CTD"/>
</dbReference>
<dbReference type="InterPro" id="IPR050291">
    <property type="entry name" value="CDF_Transporter"/>
</dbReference>
<organism evidence="10">
    <name type="scientific">marine sediment metagenome</name>
    <dbReference type="NCBI Taxonomy" id="412755"/>
    <lineage>
        <taxon>unclassified sequences</taxon>
        <taxon>metagenomes</taxon>
        <taxon>ecological metagenomes</taxon>
    </lineage>
</organism>
<dbReference type="GO" id="GO:0015086">
    <property type="term" value="F:cadmium ion transmembrane transporter activity"/>
    <property type="evidence" value="ECO:0007669"/>
    <property type="project" value="TreeGrafter"/>
</dbReference>
<dbReference type="InterPro" id="IPR027469">
    <property type="entry name" value="Cation_efflux_TMD_sf"/>
</dbReference>
<dbReference type="Gene3D" id="1.20.1510.10">
    <property type="entry name" value="Cation efflux protein transmembrane domain"/>
    <property type="match status" value="1"/>
</dbReference>
<dbReference type="NCBIfam" id="TIGR01297">
    <property type="entry name" value="CDF"/>
    <property type="match status" value="1"/>
</dbReference>
<name>X1H1S0_9ZZZZ</name>
<evidence type="ECO:0000256" key="7">
    <source>
        <dbReference type="SAM" id="Phobius"/>
    </source>
</evidence>
<keyword evidence="2" id="KW-0813">Transport</keyword>
<dbReference type="InterPro" id="IPR058533">
    <property type="entry name" value="Cation_efflux_TM"/>
</dbReference>
<dbReference type="Pfam" id="PF16916">
    <property type="entry name" value="ZT_dimer"/>
    <property type="match status" value="1"/>
</dbReference>
<comment type="subcellular location">
    <subcellularLocation>
        <location evidence="1">Cell membrane</location>
        <topology evidence="1">Multi-pass membrane protein</topology>
    </subcellularLocation>
</comment>
<evidence type="ECO:0000256" key="5">
    <source>
        <dbReference type="ARBA" id="ARBA00022989"/>
    </source>
</evidence>
<dbReference type="Gene3D" id="3.30.70.1350">
    <property type="entry name" value="Cation efflux protein, cytoplasmic domain"/>
    <property type="match status" value="1"/>
</dbReference>
<comment type="caution">
    <text evidence="10">The sequence shown here is derived from an EMBL/GenBank/DDBJ whole genome shotgun (WGS) entry which is preliminary data.</text>
</comment>
<dbReference type="SUPFAM" id="SSF161111">
    <property type="entry name" value="Cation efflux protein transmembrane domain-like"/>
    <property type="match status" value="1"/>
</dbReference>
<dbReference type="InterPro" id="IPR002524">
    <property type="entry name" value="Cation_efflux"/>
</dbReference>
<keyword evidence="4 7" id="KW-0812">Transmembrane</keyword>
<dbReference type="EMBL" id="BARU01027788">
    <property type="protein sequence ID" value="GAH63377.1"/>
    <property type="molecule type" value="Genomic_DNA"/>
</dbReference>
<dbReference type="Pfam" id="PF01545">
    <property type="entry name" value="Cation_efflux"/>
    <property type="match status" value="1"/>
</dbReference>
<protein>
    <submittedName>
        <fullName evidence="10">Uncharacterized protein</fullName>
    </submittedName>
</protein>
<proteinExistence type="predicted"/>
<evidence type="ECO:0000259" key="9">
    <source>
        <dbReference type="Pfam" id="PF16916"/>
    </source>
</evidence>
<feature type="domain" description="Cation efflux protein cytoplasmic" evidence="9">
    <location>
        <begin position="73"/>
        <end position="146"/>
    </location>
</feature>
<feature type="domain" description="Cation efflux protein transmembrane" evidence="8">
    <location>
        <begin position="1"/>
        <end position="63"/>
    </location>
</feature>
<dbReference type="AlphaFoldDB" id="X1H1S0"/>
<evidence type="ECO:0000256" key="6">
    <source>
        <dbReference type="ARBA" id="ARBA00023136"/>
    </source>
</evidence>
<dbReference type="SUPFAM" id="SSF160240">
    <property type="entry name" value="Cation efflux protein cytoplasmic domain-like"/>
    <property type="match status" value="1"/>
</dbReference>
<feature type="non-terminal residue" evidence="10">
    <location>
        <position position="1"/>
    </location>
</feature>
<feature type="transmembrane region" description="Helical" evidence="7">
    <location>
        <begin position="16"/>
        <end position="49"/>
    </location>
</feature>
<evidence type="ECO:0000256" key="3">
    <source>
        <dbReference type="ARBA" id="ARBA00022475"/>
    </source>
</evidence>
<evidence type="ECO:0000256" key="4">
    <source>
        <dbReference type="ARBA" id="ARBA00022692"/>
    </source>
</evidence>
<gene>
    <name evidence="10" type="ORF">S03H2_44439</name>
</gene>
<keyword evidence="6 7" id="KW-0472">Membrane</keyword>
<dbReference type="GO" id="GO:0005886">
    <property type="term" value="C:plasma membrane"/>
    <property type="evidence" value="ECO:0007669"/>
    <property type="project" value="UniProtKB-SubCell"/>
</dbReference>
<dbReference type="GO" id="GO:0015341">
    <property type="term" value="F:zinc efflux antiporter activity"/>
    <property type="evidence" value="ECO:0007669"/>
    <property type="project" value="TreeGrafter"/>
</dbReference>
<keyword evidence="5 7" id="KW-1133">Transmembrane helix</keyword>
<reference evidence="10" key="1">
    <citation type="journal article" date="2014" name="Front. Microbiol.">
        <title>High frequency of phylogenetically diverse reductive dehalogenase-homologous genes in deep subseafloor sedimentary metagenomes.</title>
        <authorList>
            <person name="Kawai M."/>
            <person name="Futagami T."/>
            <person name="Toyoda A."/>
            <person name="Takaki Y."/>
            <person name="Nishi S."/>
            <person name="Hori S."/>
            <person name="Arai W."/>
            <person name="Tsubouchi T."/>
            <person name="Morono Y."/>
            <person name="Uchiyama I."/>
            <person name="Ito T."/>
            <person name="Fujiyama A."/>
            <person name="Inagaki F."/>
            <person name="Takami H."/>
        </authorList>
    </citation>
    <scope>NUCLEOTIDE SEQUENCE</scope>
    <source>
        <strain evidence="10">Expedition CK06-06</strain>
    </source>
</reference>
<keyword evidence="3" id="KW-1003">Cell membrane</keyword>
<dbReference type="PANTHER" id="PTHR43840:SF15">
    <property type="entry name" value="MITOCHONDRIAL METAL TRANSPORTER 1-RELATED"/>
    <property type="match status" value="1"/>
</dbReference>
<evidence type="ECO:0000256" key="2">
    <source>
        <dbReference type="ARBA" id="ARBA00022448"/>
    </source>
</evidence>
<dbReference type="GO" id="GO:0015093">
    <property type="term" value="F:ferrous iron transmembrane transporter activity"/>
    <property type="evidence" value="ECO:0007669"/>
    <property type="project" value="TreeGrafter"/>
</dbReference>
<accession>X1H1S0</accession>
<sequence>SVALEANARNIATDVYSALAVLVGLIAVRLTGLNVIDPIIAIGVAIYILKIAYNTIRKPLSGLIDTKLAPSQESVIKACLMRYSQQVAGFHELRTRQAGSQRYIDLHLVMNRGISLQQAHDVCDQIEAEIQTSLPESSVTIHIEPCSDECEQCSAVCSRRQTK</sequence>